<dbReference type="Proteomes" id="UP000315017">
    <property type="component" value="Chromosome"/>
</dbReference>
<evidence type="ECO:0000313" key="3">
    <source>
        <dbReference type="Proteomes" id="UP000315017"/>
    </source>
</evidence>
<dbReference type="KEGG" id="aagg:ETAA8_57740"/>
<reference evidence="2 3" key="1">
    <citation type="submission" date="2019-02" db="EMBL/GenBank/DDBJ databases">
        <title>Deep-cultivation of Planctomycetes and their phenomic and genomic characterization uncovers novel biology.</title>
        <authorList>
            <person name="Wiegand S."/>
            <person name="Jogler M."/>
            <person name="Boedeker C."/>
            <person name="Pinto D."/>
            <person name="Vollmers J."/>
            <person name="Rivas-Marin E."/>
            <person name="Kohn T."/>
            <person name="Peeters S.H."/>
            <person name="Heuer A."/>
            <person name="Rast P."/>
            <person name="Oberbeckmann S."/>
            <person name="Bunk B."/>
            <person name="Jeske O."/>
            <person name="Meyerdierks A."/>
            <person name="Storesund J.E."/>
            <person name="Kallscheuer N."/>
            <person name="Luecker S."/>
            <person name="Lage O.M."/>
            <person name="Pohl T."/>
            <person name="Merkel B.J."/>
            <person name="Hornburger P."/>
            <person name="Mueller R.-W."/>
            <person name="Bruemmer F."/>
            <person name="Labrenz M."/>
            <person name="Spormann A.M."/>
            <person name="Op den Camp H."/>
            <person name="Overmann J."/>
            <person name="Amann R."/>
            <person name="Jetten M.S.M."/>
            <person name="Mascher T."/>
            <person name="Medema M.H."/>
            <person name="Devos D.P."/>
            <person name="Kaster A.-K."/>
            <person name="Ovreas L."/>
            <person name="Rohde M."/>
            <person name="Galperin M.Y."/>
            <person name="Jogler C."/>
        </authorList>
    </citation>
    <scope>NUCLEOTIDE SEQUENCE [LARGE SCALE GENOMIC DNA]</scope>
    <source>
        <strain evidence="2 3">ETA_A8</strain>
    </source>
</reference>
<organism evidence="2 3">
    <name type="scientific">Anatilimnocola aggregata</name>
    <dbReference type="NCBI Taxonomy" id="2528021"/>
    <lineage>
        <taxon>Bacteria</taxon>
        <taxon>Pseudomonadati</taxon>
        <taxon>Planctomycetota</taxon>
        <taxon>Planctomycetia</taxon>
        <taxon>Pirellulales</taxon>
        <taxon>Pirellulaceae</taxon>
        <taxon>Anatilimnocola</taxon>
    </lineage>
</organism>
<gene>
    <name evidence="2" type="ORF">ETAA8_57740</name>
</gene>
<keyword evidence="3" id="KW-1185">Reference proteome</keyword>
<evidence type="ECO:0000256" key="1">
    <source>
        <dbReference type="SAM" id="Phobius"/>
    </source>
</evidence>
<feature type="transmembrane region" description="Helical" evidence="1">
    <location>
        <begin position="21"/>
        <end position="41"/>
    </location>
</feature>
<dbReference type="EMBL" id="CP036274">
    <property type="protein sequence ID" value="QDU30628.1"/>
    <property type="molecule type" value="Genomic_DNA"/>
</dbReference>
<accession>A0A517YK72</accession>
<sequence>MVIALVETQMKIARGLTMHGLIAGVAIALGVPLIVINLAPMNEWMPWVVVCSAAITGAGIIITTLAVVIVSYLRTSRCLMKILERNRAA</sequence>
<protein>
    <submittedName>
        <fullName evidence="2">Uncharacterized protein</fullName>
    </submittedName>
</protein>
<name>A0A517YK72_9BACT</name>
<evidence type="ECO:0000313" key="2">
    <source>
        <dbReference type="EMBL" id="QDU30628.1"/>
    </source>
</evidence>
<proteinExistence type="predicted"/>
<keyword evidence="1" id="KW-0472">Membrane</keyword>
<keyword evidence="1" id="KW-0812">Transmembrane</keyword>
<keyword evidence="1" id="KW-1133">Transmembrane helix</keyword>
<feature type="transmembrane region" description="Helical" evidence="1">
    <location>
        <begin position="47"/>
        <end position="73"/>
    </location>
</feature>
<dbReference type="AlphaFoldDB" id="A0A517YK72"/>